<dbReference type="GO" id="GO:0003824">
    <property type="term" value="F:catalytic activity"/>
    <property type="evidence" value="ECO:0007669"/>
    <property type="project" value="InterPro"/>
</dbReference>
<dbReference type="Pfam" id="PF02515">
    <property type="entry name" value="CoA_transf_3"/>
    <property type="match status" value="1"/>
</dbReference>
<dbReference type="InterPro" id="IPR044855">
    <property type="entry name" value="CoA-Trfase_III_dom3_sf"/>
</dbReference>
<organism evidence="2 3">
    <name type="scientific">Phaeomoniella chlamydospora</name>
    <name type="common">Phaeoacremonium chlamydosporum</name>
    <dbReference type="NCBI Taxonomy" id="158046"/>
    <lineage>
        <taxon>Eukaryota</taxon>
        <taxon>Fungi</taxon>
        <taxon>Dikarya</taxon>
        <taxon>Ascomycota</taxon>
        <taxon>Pezizomycotina</taxon>
        <taxon>Eurotiomycetes</taxon>
        <taxon>Chaetothyriomycetidae</taxon>
        <taxon>Phaeomoniellales</taxon>
        <taxon>Phaeomoniellaceae</taxon>
        <taxon>Phaeomoniella</taxon>
    </lineage>
</organism>
<gene>
    <name evidence="2" type="ORF">UCRPC4_g03228</name>
</gene>
<reference evidence="2 3" key="2">
    <citation type="submission" date="2015-05" db="EMBL/GenBank/DDBJ databases">
        <authorList>
            <person name="Morales-Cruz A."/>
            <person name="Amrine K.C."/>
            <person name="Cantu D."/>
        </authorList>
    </citation>
    <scope>NUCLEOTIDE SEQUENCE [LARGE SCALE GENOMIC DNA]</scope>
    <source>
        <strain evidence="2">UCRPC4</strain>
    </source>
</reference>
<evidence type="ECO:0000256" key="1">
    <source>
        <dbReference type="ARBA" id="ARBA00008383"/>
    </source>
</evidence>
<dbReference type="EMBL" id="LCWF01000075">
    <property type="protein sequence ID" value="KKY22611.1"/>
    <property type="molecule type" value="Genomic_DNA"/>
</dbReference>
<dbReference type="Proteomes" id="UP000053317">
    <property type="component" value="Unassembled WGS sequence"/>
</dbReference>
<dbReference type="InterPro" id="IPR003673">
    <property type="entry name" value="CoA-Trfase_fam_III"/>
</dbReference>
<dbReference type="Gene3D" id="3.30.1540.10">
    <property type="entry name" value="formyl-coa transferase, domain 3"/>
    <property type="match status" value="1"/>
</dbReference>
<sequence length="217" mass="24235">MNKKGGLIVDSNMVDGAGFLATFARLSLKTSVWDGKRGTNLLDGGCPYYSCYECKDLGKYVAVGALEPQFFQQLLHGLDLDIKDVLPPGVTDRSDKTGWTFMKKTFESKIKEKTRDEWEKIFEGVDACVTPVKEMVELENEGYRNKMPVHVHDMLARDENGGGHPDDGIGWIEEGMSVGENAEQILGEWLGWEKEVDWREVNGTLVKVGKGSKESKL</sequence>
<reference evidence="2 3" key="1">
    <citation type="submission" date="2015-05" db="EMBL/GenBank/DDBJ databases">
        <title>Distinctive expansion of gene families associated with plant cell wall degradation and secondary metabolism in the genomes of grapevine trunk pathogens.</title>
        <authorList>
            <person name="Lawrence D.P."/>
            <person name="Travadon R."/>
            <person name="Rolshausen P.E."/>
            <person name="Baumgartner K."/>
        </authorList>
    </citation>
    <scope>NUCLEOTIDE SEQUENCE [LARGE SCALE GENOMIC DNA]</scope>
    <source>
        <strain evidence="2">UCRPC4</strain>
    </source>
</reference>
<keyword evidence="3" id="KW-1185">Reference proteome</keyword>
<comment type="similarity">
    <text evidence="1">Belongs to the CoA-transferase III family.</text>
</comment>
<protein>
    <submittedName>
        <fullName evidence="2">Putative alpha-methylacylracemase</fullName>
    </submittedName>
</protein>
<name>A0A0G2EK95_PHACM</name>
<dbReference type="PANTHER" id="PTHR48228:SF5">
    <property type="entry name" value="ALPHA-METHYLACYL-COA RACEMASE"/>
    <property type="match status" value="1"/>
</dbReference>
<dbReference type="InterPro" id="IPR050509">
    <property type="entry name" value="CoA-transferase_III"/>
</dbReference>
<dbReference type="InterPro" id="IPR023606">
    <property type="entry name" value="CoA-Trfase_III_dom_1_sf"/>
</dbReference>
<evidence type="ECO:0000313" key="2">
    <source>
        <dbReference type="EMBL" id="KKY22611.1"/>
    </source>
</evidence>
<comment type="caution">
    <text evidence="2">The sequence shown here is derived from an EMBL/GenBank/DDBJ whole genome shotgun (WGS) entry which is preliminary data.</text>
</comment>
<evidence type="ECO:0000313" key="3">
    <source>
        <dbReference type="Proteomes" id="UP000053317"/>
    </source>
</evidence>
<proteinExistence type="inferred from homology"/>
<dbReference type="SUPFAM" id="SSF89796">
    <property type="entry name" value="CoA-transferase family III (CaiB/BaiF)"/>
    <property type="match status" value="1"/>
</dbReference>
<dbReference type="PANTHER" id="PTHR48228">
    <property type="entry name" value="SUCCINYL-COA--D-CITRAMALATE COA-TRANSFERASE"/>
    <property type="match status" value="1"/>
</dbReference>
<accession>A0A0G2EK95</accession>
<dbReference type="OrthoDB" id="16747at2759"/>
<dbReference type="AlphaFoldDB" id="A0A0G2EK95"/>